<gene>
    <name evidence="2" type="ORF">N7U68_06480</name>
</gene>
<keyword evidence="3" id="KW-1185">Reference proteome</keyword>
<proteinExistence type="predicted"/>
<keyword evidence="1" id="KW-0732">Signal</keyword>
<sequence>MQFVLAALLAISVSADAQDAVTEKQECDVCAGRKSGMQKIHEARKAKACEQALAAGVKKEGCSLTPPVSEPQE</sequence>
<dbReference type="EMBL" id="CP106738">
    <property type="protein sequence ID" value="UXX84288.1"/>
    <property type="molecule type" value="Genomic_DNA"/>
</dbReference>
<organism evidence="2 3">
    <name type="scientific">Roseovarius pelagicus</name>
    <dbReference type="NCBI Taxonomy" id="2980108"/>
    <lineage>
        <taxon>Bacteria</taxon>
        <taxon>Pseudomonadati</taxon>
        <taxon>Pseudomonadota</taxon>
        <taxon>Alphaproteobacteria</taxon>
        <taxon>Rhodobacterales</taxon>
        <taxon>Roseobacteraceae</taxon>
        <taxon>Roseovarius</taxon>
    </lineage>
</organism>
<dbReference type="RefSeq" id="WP_263048614.1">
    <property type="nucleotide sequence ID" value="NZ_CP106738.1"/>
</dbReference>
<feature type="signal peptide" evidence="1">
    <location>
        <begin position="1"/>
        <end position="17"/>
    </location>
</feature>
<protein>
    <submittedName>
        <fullName evidence="2">Uncharacterized protein</fullName>
    </submittedName>
</protein>
<reference evidence="2" key="1">
    <citation type="submission" date="2022-10" db="EMBL/GenBank/DDBJ databases">
        <title>Roseovarius pelagicus sp. nov., isolated from Arctic seawater.</title>
        <authorList>
            <person name="Hong Y.W."/>
            <person name="Hwang C.Y."/>
        </authorList>
    </citation>
    <scope>NUCLEOTIDE SEQUENCE</scope>
    <source>
        <strain evidence="2">HL-MP18</strain>
    </source>
</reference>
<evidence type="ECO:0000256" key="1">
    <source>
        <dbReference type="SAM" id="SignalP"/>
    </source>
</evidence>
<dbReference type="Proteomes" id="UP001064087">
    <property type="component" value="Chromosome"/>
</dbReference>
<accession>A0ABY6DGE8</accession>
<name>A0ABY6DGE8_9RHOB</name>
<evidence type="ECO:0000313" key="3">
    <source>
        <dbReference type="Proteomes" id="UP001064087"/>
    </source>
</evidence>
<feature type="chain" id="PRO_5045975716" evidence="1">
    <location>
        <begin position="18"/>
        <end position="73"/>
    </location>
</feature>
<evidence type="ECO:0000313" key="2">
    <source>
        <dbReference type="EMBL" id="UXX84288.1"/>
    </source>
</evidence>